<dbReference type="Proteomes" id="UP000009138">
    <property type="component" value="Unassembled WGS sequence"/>
</dbReference>
<accession>I1CF68</accession>
<reference evidence="2 3" key="1">
    <citation type="journal article" date="2009" name="PLoS Genet.">
        <title>Genomic analysis of the basal lineage fungus Rhizopus oryzae reveals a whole-genome duplication.</title>
        <authorList>
            <person name="Ma L.-J."/>
            <person name="Ibrahim A.S."/>
            <person name="Skory C."/>
            <person name="Grabherr M.G."/>
            <person name="Burger G."/>
            <person name="Butler M."/>
            <person name="Elias M."/>
            <person name="Idnurm A."/>
            <person name="Lang B.F."/>
            <person name="Sone T."/>
            <person name="Abe A."/>
            <person name="Calvo S.E."/>
            <person name="Corrochano L.M."/>
            <person name="Engels R."/>
            <person name="Fu J."/>
            <person name="Hansberg W."/>
            <person name="Kim J.-M."/>
            <person name="Kodira C.D."/>
            <person name="Koehrsen M.J."/>
            <person name="Liu B."/>
            <person name="Miranda-Saavedra D."/>
            <person name="O'Leary S."/>
            <person name="Ortiz-Castellanos L."/>
            <person name="Poulter R."/>
            <person name="Rodriguez-Romero J."/>
            <person name="Ruiz-Herrera J."/>
            <person name="Shen Y.-Q."/>
            <person name="Zeng Q."/>
            <person name="Galagan J."/>
            <person name="Birren B.W."/>
            <person name="Cuomo C.A."/>
            <person name="Wickes B.L."/>
        </authorList>
    </citation>
    <scope>NUCLEOTIDE SEQUENCE [LARGE SCALE GENOMIC DNA]</scope>
    <source>
        <strain evidence="3">RA 99-880 / ATCC MYA-4621 / FGSC 9543 / NRRL 43880</strain>
    </source>
</reference>
<keyword evidence="1" id="KW-1133">Transmembrane helix</keyword>
<evidence type="ECO:0000256" key="1">
    <source>
        <dbReference type="SAM" id="Phobius"/>
    </source>
</evidence>
<dbReference type="InParanoid" id="I1CF68"/>
<evidence type="ECO:0000313" key="3">
    <source>
        <dbReference type="Proteomes" id="UP000009138"/>
    </source>
</evidence>
<name>I1CF68_RHIO9</name>
<dbReference type="GeneID" id="93618774"/>
<protein>
    <submittedName>
        <fullName evidence="2">Uncharacterized protein</fullName>
    </submittedName>
</protein>
<feature type="transmembrane region" description="Helical" evidence="1">
    <location>
        <begin position="49"/>
        <end position="70"/>
    </location>
</feature>
<keyword evidence="1" id="KW-0812">Transmembrane</keyword>
<sequence>MSNCCNRAVAIAFVPAVLIVQSSVAKWGIQRSKVSIVLLPWEVSRIWDIRELILLLSVICLYLLRFQVILDSKICPKFNYLRCSINNSTIKIKDKSF</sequence>
<dbReference type="EMBL" id="CH476740">
    <property type="protein sequence ID" value="EIE87098.1"/>
    <property type="molecule type" value="Genomic_DNA"/>
</dbReference>
<keyword evidence="3" id="KW-1185">Reference proteome</keyword>
<evidence type="ECO:0000313" key="2">
    <source>
        <dbReference type="EMBL" id="EIE87098.1"/>
    </source>
</evidence>
<keyword evidence="1" id="KW-0472">Membrane</keyword>
<dbReference type="AlphaFoldDB" id="I1CF68"/>
<gene>
    <name evidence="2" type="ORF">RO3G_11809</name>
</gene>
<organism evidence="2 3">
    <name type="scientific">Rhizopus delemar (strain RA 99-880 / ATCC MYA-4621 / FGSC 9543 / NRRL 43880)</name>
    <name type="common">Mucormycosis agent</name>
    <name type="synonym">Rhizopus arrhizus var. delemar</name>
    <dbReference type="NCBI Taxonomy" id="246409"/>
    <lineage>
        <taxon>Eukaryota</taxon>
        <taxon>Fungi</taxon>
        <taxon>Fungi incertae sedis</taxon>
        <taxon>Mucoromycota</taxon>
        <taxon>Mucoromycotina</taxon>
        <taxon>Mucoromycetes</taxon>
        <taxon>Mucorales</taxon>
        <taxon>Mucorineae</taxon>
        <taxon>Rhizopodaceae</taxon>
        <taxon>Rhizopus</taxon>
    </lineage>
</organism>
<dbReference type="VEuPathDB" id="FungiDB:RO3G_11809"/>
<proteinExistence type="predicted"/>
<dbReference type="RefSeq" id="XP_067522494.1">
    <property type="nucleotide sequence ID" value="XM_067666393.1"/>
</dbReference>